<dbReference type="Gene3D" id="3.20.20.370">
    <property type="entry name" value="Glycoside hydrolase/deacetylase"/>
    <property type="match status" value="1"/>
</dbReference>
<keyword evidence="2" id="KW-1185">Reference proteome</keyword>
<dbReference type="EMBL" id="JACIJI010000002">
    <property type="protein sequence ID" value="MBB5718939.1"/>
    <property type="molecule type" value="Genomic_DNA"/>
</dbReference>
<proteinExistence type="predicted"/>
<dbReference type="CDD" id="cd10935">
    <property type="entry name" value="CE4_WalW"/>
    <property type="match status" value="1"/>
</dbReference>
<evidence type="ECO:0000313" key="1">
    <source>
        <dbReference type="EMBL" id="MBB5718939.1"/>
    </source>
</evidence>
<sequence length="322" mass="35536">MQWSEDFGRRYCIFVDTEEEFDWTQPLSSANRDTTAMAELPGAHRRLRDLGASMVYLADYPVVTDKAAIAVLRRILDIGGADVGAQLHPWVTPPHEEVVNGPNSFPGNLPQTLEAAKIERLTTAICSAVEATPKIYRAGRYGIGPHTAAILSRHGYRVDSSMRARYDYSAEQGPDFGEIGNHAFFLREEDAPIVELPLTTVYTGSLRAGGARFHRMLARIPKGRGIAARLQLLSRVALTPEDMPLTDALEAVRVAAGEGLPILNFGFHSPSIKPGCTPYVRDERDLLAFYRWWDAVIAQLDRSGIRPLSQQQLVAAIDAARV</sequence>
<gene>
    <name evidence="1" type="ORF">FHR23_001862</name>
</gene>
<evidence type="ECO:0000313" key="2">
    <source>
        <dbReference type="Proteomes" id="UP000554342"/>
    </source>
</evidence>
<evidence type="ECO:0008006" key="3">
    <source>
        <dbReference type="Google" id="ProtNLM"/>
    </source>
</evidence>
<dbReference type="RefSeq" id="WP_221227439.1">
    <property type="nucleotide sequence ID" value="NZ_BAABIF010000013.1"/>
</dbReference>
<accession>A0A840YZH1</accession>
<organism evidence="1 2">
    <name type="scientific">Stakelama sediminis</name>
    <dbReference type="NCBI Taxonomy" id="463200"/>
    <lineage>
        <taxon>Bacteria</taxon>
        <taxon>Pseudomonadati</taxon>
        <taxon>Pseudomonadota</taxon>
        <taxon>Alphaproteobacteria</taxon>
        <taxon>Sphingomonadales</taxon>
        <taxon>Sphingomonadaceae</taxon>
        <taxon>Stakelama</taxon>
    </lineage>
</organism>
<dbReference type="Proteomes" id="UP000554342">
    <property type="component" value="Unassembled WGS sequence"/>
</dbReference>
<name>A0A840YZH1_9SPHN</name>
<reference evidence="1 2" key="1">
    <citation type="submission" date="2020-08" db="EMBL/GenBank/DDBJ databases">
        <title>Genomic Encyclopedia of Type Strains, Phase IV (KMG-IV): sequencing the most valuable type-strain genomes for metagenomic binning, comparative biology and taxonomic classification.</title>
        <authorList>
            <person name="Goeker M."/>
        </authorList>
    </citation>
    <scope>NUCLEOTIDE SEQUENCE [LARGE SCALE GENOMIC DNA]</scope>
    <source>
        <strain evidence="1 2">DSM 27203</strain>
    </source>
</reference>
<dbReference type="AlphaFoldDB" id="A0A840YZH1"/>
<protein>
    <recommendedName>
        <fullName evidence="3">WalW protein</fullName>
    </recommendedName>
</protein>
<comment type="caution">
    <text evidence="1">The sequence shown here is derived from an EMBL/GenBank/DDBJ whole genome shotgun (WGS) entry which is preliminary data.</text>
</comment>